<dbReference type="Gene3D" id="1.20.140.40">
    <property type="entry name" value="Invertase/pectin methylesterase inhibitor family protein"/>
    <property type="match status" value="1"/>
</dbReference>
<dbReference type="AlphaFoldDB" id="A0AAV2EXJ4"/>
<dbReference type="Proteomes" id="UP001497516">
    <property type="component" value="Chromosome 5"/>
</dbReference>
<name>A0AAV2EXJ4_9ROSI</name>
<proteinExistence type="predicted"/>
<dbReference type="NCBIfam" id="TIGR01614">
    <property type="entry name" value="PME_inhib"/>
    <property type="match status" value="1"/>
</dbReference>
<keyword evidence="4" id="KW-1185">Reference proteome</keyword>
<evidence type="ECO:0000256" key="1">
    <source>
        <dbReference type="SAM" id="SignalP"/>
    </source>
</evidence>
<dbReference type="Pfam" id="PF04043">
    <property type="entry name" value="PMEI"/>
    <property type="match status" value="1"/>
</dbReference>
<gene>
    <name evidence="3" type="ORF">LTRI10_LOCUS31530</name>
</gene>
<protein>
    <recommendedName>
        <fullName evidence="2">Pectinesterase inhibitor domain-containing protein</fullName>
    </recommendedName>
</protein>
<keyword evidence="1" id="KW-0732">Signal</keyword>
<dbReference type="GO" id="GO:0004857">
    <property type="term" value="F:enzyme inhibitor activity"/>
    <property type="evidence" value="ECO:0007669"/>
    <property type="project" value="InterPro"/>
</dbReference>
<sequence>MAAAGRRPVFFFIAILIPHLLSSHLVNGDAALKQTTCAKTKLPAACAACFDSTPGTDGQDLKGLAASTVSCALAKSAAAERLLSSYVGNVTVAAPERDPHATCEKKLGSATGKVTAALRLCRAGSYVGSRDLLESAARDGADCREVWVGGGEVLPPAGFLSGLRDFDVYADVASGTVAQLILPKLGSPSEPHYIRVNL</sequence>
<evidence type="ECO:0000313" key="3">
    <source>
        <dbReference type="EMBL" id="CAL1390768.1"/>
    </source>
</evidence>
<feature type="signal peptide" evidence="1">
    <location>
        <begin position="1"/>
        <end position="23"/>
    </location>
</feature>
<feature type="domain" description="Pectinesterase inhibitor" evidence="2">
    <location>
        <begin position="34"/>
        <end position="147"/>
    </location>
</feature>
<dbReference type="InterPro" id="IPR035513">
    <property type="entry name" value="Invertase/methylesterase_inhib"/>
</dbReference>
<accession>A0AAV2EXJ4</accession>
<dbReference type="SUPFAM" id="SSF101148">
    <property type="entry name" value="Plant invertase/pectin methylesterase inhibitor"/>
    <property type="match status" value="1"/>
</dbReference>
<dbReference type="InterPro" id="IPR006501">
    <property type="entry name" value="Pectinesterase_inhib_dom"/>
</dbReference>
<evidence type="ECO:0000313" key="4">
    <source>
        <dbReference type="Proteomes" id="UP001497516"/>
    </source>
</evidence>
<evidence type="ECO:0000259" key="2">
    <source>
        <dbReference type="Pfam" id="PF04043"/>
    </source>
</evidence>
<organism evidence="3 4">
    <name type="scientific">Linum trigynum</name>
    <dbReference type="NCBI Taxonomy" id="586398"/>
    <lineage>
        <taxon>Eukaryota</taxon>
        <taxon>Viridiplantae</taxon>
        <taxon>Streptophyta</taxon>
        <taxon>Embryophyta</taxon>
        <taxon>Tracheophyta</taxon>
        <taxon>Spermatophyta</taxon>
        <taxon>Magnoliopsida</taxon>
        <taxon>eudicotyledons</taxon>
        <taxon>Gunneridae</taxon>
        <taxon>Pentapetalae</taxon>
        <taxon>rosids</taxon>
        <taxon>fabids</taxon>
        <taxon>Malpighiales</taxon>
        <taxon>Linaceae</taxon>
        <taxon>Linum</taxon>
    </lineage>
</organism>
<feature type="chain" id="PRO_5043382424" description="Pectinesterase inhibitor domain-containing protein" evidence="1">
    <location>
        <begin position="24"/>
        <end position="198"/>
    </location>
</feature>
<dbReference type="EMBL" id="OZ034818">
    <property type="protein sequence ID" value="CAL1390768.1"/>
    <property type="molecule type" value="Genomic_DNA"/>
</dbReference>
<reference evidence="3 4" key="1">
    <citation type="submission" date="2024-04" db="EMBL/GenBank/DDBJ databases">
        <authorList>
            <person name="Fracassetti M."/>
        </authorList>
    </citation>
    <scope>NUCLEOTIDE SEQUENCE [LARGE SCALE GENOMIC DNA]</scope>
</reference>